<name>A0A0A9I169_ARUDO</name>
<protein>
    <submittedName>
        <fullName evidence="1">Uncharacterized protein</fullName>
    </submittedName>
</protein>
<evidence type="ECO:0000313" key="1">
    <source>
        <dbReference type="EMBL" id="JAE38918.1"/>
    </source>
</evidence>
<dbReference type="EMBL" id="GBRH01158978">
    <property type="protein sequence ID" value="JAE38918.1"/>
    <property type="molecule type" value="Transcribed_RNA"/>
</dbReference>
<dbReference type="AlphaFoldDB" id="A0A0A9I169"/>
<proteinExistence type="predicted"/>
<reference evidence="1" key="1">
    <citation type="submission" date="2014-09" db="EMBL/GenBank/DDBJ databases">
        <authorList>
            <person name="Magalhaes I.L.F."/>
            <person name="Oliveira U."/>
            <person name="Santos F.R."/>
            <person name="Vidigal T.H.D.A."/>
            <person name="Brescovit A.D."/>
            <person name="Santos A.J."/>
        </authorList>
    </citation>
    <scope>NUCLEOTIDE SEQUENCE</scope>
    <source>
        <tissue evidence="1">Shoot tissue taken approximately 20 cm above the soil surface</tissue>
    </source>
</reference>
<reference evidence="1" key="2">
    <citation type="journal article" date="2015" name="Data Brief">
        <title>Shoot transcriptome of the giant reed, Arundo donax.</title>
        <authorList>
            <person name="Barrero R.A."/>
            <person name="Guerrero F.D."/>
            <person name="Moolhuijzen P."/>
            <person name="Goolsby J.A."/>
            <person name="Tidwell J."/>
            <person name="Bellgard S.E."/>
            <person name="Bellgard M.I."/>
        </authorList>
    </citation>
    <scope>NUCLEOTIDE SEQUENCE</scope>
    <source>
        <tissue evidence="1">Shoot tissue taken approximately 20 cm above the soil surface</tissue>
    </source>
</reference>
<sequence>MQAFTSACALIPLITNWKLFKSSITLLRYWIGILAMSVSLT</sequence>
<accession>A0A0A9I169</accession>
<organism evidence="1">
    <name type="scientific">Arundo donax</name>
    <name type="common">Giant reed</name>
    <name type="synonym">Donax arundinaceus</name>
    <dbReference type="NCBI Taxonomy" id="35708"/>
    <lineage>
        <taxon>Eukaryota</taxon>
        <taxon>Viridiplantae</taxon>
        <taxon>Streptophyta</taxon>
        <taxon>Embryophyta</taxon>
        <taxon>Tracheophyta</taxon>
        <taxon>Spermatophyta</taxon>
        <taxon>Magnoliopsida</taxon>
        <taxon>Liliopsida</taxon>
        <taxon>Poales</taxon>
        <taxon>Poaceae</taxon>
        <taxon>PACMAD clade</taxon>
        <taxon>Arundinoideae</taxon>
        <taxon>Arundineae</taxon>
        <taxon>Arundo</taxon>
    </lineage>
</organism>